<feature type="binding site" evidence="12">
    <location>
        <position position="222"/>
    </location>
    <ligand>
        <name>[2Fe-2S] cluster</name>
        <dbReference type="ChEBI" id="CHEBI:190135"/>
    </ligand>
</feature>
<feature type="binding site" evidence="12">
    <location>
        <position position="225"/>
    </location>
    <ligand>
        <name>[2Fe-2S] cluster</name>
        <dbReference type="ChEBI" id="CHEBI:190135"/>
    </ligand>
</feature>
<dbReference type="PANTHER" id="PTHR43513:SF3">
    <property type="entry name" value="DIHYDROOROTATE DEHYDROGENASE B (NAD(+)), ELECTRON TRANSFER SUBUNIT-RELATED"/>
    <property type="match status" value="1"/>
</dbReference>
<keyword evidence="9 12" id="KW-0411">Iron-sulfur</keyword>
<dbReference type="Gene3D" id="2.10.240.10">
    <property type="entry name" value="Dihydroorotate dehydrogenase, electron transfer subunit"/>
    <property type="match status" value="1"/>
</dbReference>
<dbReference type="GO" id="GO:0016491">
    <property type="term" value="F:oxidoreductase activity"/>
    <property type="evidence" value="ECO:0007669"/>
    <property type="project" value="InterPro"/>
</dbReference>
<keyword evidence="7" id="KW-0249">Electron transport</keyword>
<dbReference type="InterPro" id="IPR017927">
    <property type="entry name" value="FAD-bd_FR_type"/>
</dbReference>
<evidence type="ECO:0000256" key="12">
    <source>
        <dbReference type="PIRSR" id="PIRSR006816-2"/>
    </source>
</evidence>
<evidence type="ECO:0000313" key="14">
    <source>
        <dbReference type="EMBL" id="KZK73668.1"/>
    </source>
</evidence>
<dbReference type="InterPro" id="IPR039261">
    <property type="entry name" value="FNR_nucleotide-bd"/>
</dbReference>
<comment type="cofactor">
    <cofactor evidence="12">
        <name>[2Fe-2S] cluster</name>
        <dbReference type="ChEBI" id="CHEBI:190135"/>
    </cofactor>
    <text evidence="12">Binds 1 [2Fe-2S] cluster per subunit.</text>
</comment>
<dbReference type="SUPFAM" id="SSF52343">
    <property type="entry name" value="Ferredoxin reductase-like, C-terminal NADP-linked domain"/>
    <property type="match status" value="1"/>
</dbReference>
<evidence type="ECO:0000256" key="5">
    <source>
        <dbReference type="ARBA" id="ARBA00022723"/>
    </source>
</evidence>
<dbReference type="GO" id="GO:0050660">
    <property type="term" value="F:flavin adenine dinucleotide binding"/>
    <property type="evidence" value="ECO:0007669"/>
    <property type="project" value="InterPro"/>
</dbReference>
<comment type="cofactor">
    <cofactor evidence="10">
        <name>[2Fe-2S] cluster</name>
        <dbReference type="ChEBI" id="CHEBI:190135"/>
    </cofactor>
</comment>
<dbReference type="Proteomes" id="UP000076481">
    <property type="component" value="Unassembled WGS sequence"/>
</dbReference>
<dbReference type="InterPro" id="IPR008333">
    <property type="entry name" value="Cbr1-like_FAD-bd_dom"/>
</dbReference>
<feature type="binding site" evidence="12">
    <location>
        <position position="237"/>
    </location>
    <ligand>
        <name>[2Fe-2S] cluster</name>
        <dbReference type="ChEBI" id="CHEBI:190135"/>
    </ligand>
</feature>
<comment type="cofactor">
    <cofactor evidence="11">
        <name>FAD</name>
        <dbReference type="ChEBI" id="CHEBI:57692"/>
    </cofactor>
    <text evidence="11">Binds 1 FAD per subunit.</text>
</comment>
<evidence type="ECO:0000256" key="2">
    <source>
        <dbReference type="ARBA" id="ARBA00022448"/>
    </source>
</evidence>
<keyword evidence="2" id="KW-0813">Transport</keyword>
<evidence type="ECO:0000256" key="10">
    <source>
        <dbReference type="ARBA" id="ARBA00034078"/>
    </source>
</evidence>
<evidence type="ECO:0000256" key="7">
    <source>
        <dbReference type="ARBA" id="ARBA00022982"/>
    </source>
</evidence>
<evidence type="ECO:0000256" key="1">
    <source>
        <dbReference type="ARBA" id="ARBA00006422"/>
    </source>
</evidence>
<proteinExistence type="inferred from homology"/>
<sequence>MYRIVSSIFLAENIKKLEIEAPRIAKKRKAGQFIMLRVTSHGERVPLTIAGSDPEKGTITLIVQGMGKSTRELNALEAGNSIADVVGPLGTPSHIENFGTAVSIGGGVGTAIAYPTAVALKEAGNHVITINGARSKELVILEKEMNEVSDEAYITTDDGSYGFHGFVTQKLQELIDSGRKIDYVLAIGPIPMMKAIAEVTRPYGIKTVVSLNPIMVDGTGMCGGCRVTVKDEIKFACVDGPEFDAHEVDFTNLADRNRIYLSEEKESAEGTSHRCHLHMDK</sequence>
<comment type="caution">
    <text evidence="14">The sequence shown here is derived from an EMBL/GenBank/DDBJ whole genome shotgun (WGS) entry which is preliminary data.</text>
</comment>
<dbReference type="GO" id="GO:0006221">
    <property type="term" value="P:pyrimidine nucleotide biosynthetic process"/>
    <property type="evidence" value="ECO:0007669"/>
    <property type="project" value="InterPro"/>
</dbReference>
<dbReference type="Gene3D" id="2.40.30.10">
    <property type="entry name" value="Translation factors"/>
    <property type="match status" value="1"/>
</dbReference>
<dbReference type="NCBIfam" id="NF004862">
    <property type="entry name" value="PRK06222.1"/>
    <property type="match status" value="1"/>
</dbReference>
<dbReference type="EMBL" id="LVWG01000035">
    <property type="protein sequence ID" value="KZK73668.1"/>
    <property type="molecule type" value="Genomic_DNA"/>
</dbReference>
<keyword evidence="6 11" id="KW-0274">FAD</keyword>
<evidence type="ECO:0000256" key="11">
    <source>
        <dbReference type="PIRSR" id="PIRSR006816-1"/>
    </source>
</evidence>
<accession>A0A165L7C2</accession>
<dbReference type="InterPro" id="IPR050353">
    <property type="entry name" value="PyrK_electron_transfer"/>
</dbReference>
<dbReference type="InterPro" id="IPR012165">
    <property type="entry name" value="Cyt_c3_hydrogenase_gsu"/>
</dbReference>
<evidence type="ECO:0000256" key="9">
    <source>
        <dbReference type="ARBA" id="ARBA00023014"/>
    </source>
</evidence>
<dbReference type="AlphaFoldDB" id="A0A165L7C2"/>
<feature type="binding site" evidence="11">
    <location>
        <begin position="62"/>
        <end position="64"/>
    </location>
    <ligand>
        <name>FAD</name>
        <dbReference type="ChEBI" id="CHEBI:57692"/>
    </ligand>
</feature>
<evidence type="ECO:0000256" key="4">
    <source>
        <dbReference type="ARBA" id="ARBA00022714"/>
    </source>
</evidence>
<dbReference type="PROSITE" id="PS51384">
    <property type="entry name" value="FAD_FR"/>
    <property type="match status" value="1"/>
</dbReference>
<dbReference type="GO" id="GO:0046872">
    <property type="term" value="F:metal ion binding"/>
    <property type="evidence" value="ECO:0007669"/>
    <property type="project" value="UniProtKB-KW"/>
</dbReference>
<dbReference type="InterPro" id="IPR017938">
    <property type="entry name" value="Riboflavin_synthase-like_b-brl"/>
</dbReference>
<dbReference type="Pfam" id="PF00970">
    <property type="entry name" value="FAD_binding_6"/>
    <property type="match status" value="1"/>
</dbReference>
<keyword evidence="3 11" id="KW-0285">Flavoprotein</keyword>
<dbReference type="GO" id="GO:0051537">
    <property type="term" value="F:2 iron, 2 sulfur cluster binding"/>
    <property type="evidence" value="ECO:0007669"/>
    <property type="project" value="UniProtKB-KW"/>
</dbReference>
<evidence type="ECO:0000256" key="3">
    <source>
        <dbReference type="ARBA" id="ARBA00022630"/>
    </source>
</evidence>
<reference evidence="14 15" key="1">
    <citation type="submission" date="2016-03" db="EMBL/GenBank/DDBJ databases">
        <title>Speciation and ecological success in dimly lit waters: horizontal gene transfer in a green sulfur bacteria bloom unveiled by metagenomic assembly.</title>
        <authorList>
            <person name="Llorens-Mares T."/>
            <person name="Liu Z."/>
            <person name="Allen L.Z."/>
            <person name="Rusch D.B."/>
            <person name="Craig M.T."/>
            <person name="Dupont C.L."/>
            <person name="Bryant D.A."/>
            <person name="Casamayor E.O."/>
        </authorList>
    </citation>
    <scope>NUCLEOTIDE SEQUENCE [LARGE SCALE GENOMIC DNA]</scope>
    <source>
        <strain evidence="14">CIII</strain>
    </source>
</reference>
<evidence type="ECO:0000259" key="13">
    <source>
        <dbReference type="PROSITE" id="PS51384"/>
    </source>
</evidence>
<name>A0A165L7C2_PELLU</name>
<feature type="domain" description="FAD-binding FR-type" evidence="13">
    <location>
        <begin position="1"/>
        <end position="95"/>
    </location>
</feature>
<keyword evidence="4 12" id="KW-0001">2Fe-2S</keyword>
<organism evidence="14 15">
    <name type="scientific">Pelodictyon luteolum</name>
    <dbReference type="NCBI Taxonomy" id="1100"/>
    <lineage>
        <taxon>Bacteria</taxon>
        <taxon>Pseudomonadati</taxon>
        <taxon>Chlorobiota</taxon>
        <taxon>Chlorobiia</taxon>
        <taxon>Chlorobiales</taxon>
        <taxon>Chlorobiaceae</taxon>
        <taxon>Chlorobium/Pelodictyon group</taxon>
        <taxon>Pelodictyon</taxon>
    </lineage>
</organism>
<dbReference type="InterPro" id="IPR037117">
    <property type="entry name" value="Dihydroorotate_DH_ele_sf"/>
</dbReference>
<dbReference type="RefSeq" id="WP_303682262.1">
    <property type="nucleotide sequence ID" value="NZ_LVWG01000035.1"/>
</dbReference>
<dbReference type="SUPFAM" id="SSF63380">
    <property type="entry name" value="Riboflavin synthase domain-like"/>
    <property type="match status" value="1"/>
</dbReference>
<dbReference type="InterPro" id="IPR019480">
    <property type="entry name" value="Dihydroorotate_DH_Fe-S-bd"/>
</dbReference>
<dbReference type="CDD" id="cd06219">
    <property type="entry name" value="DHOD_e_trans_like1"/>
    <property type="match status" value="1"/>
</dbReference>
<dbReference type="PIRSF" id="PIRSF006816">
    <property type="entry name" value="Cyc3_hyd_g"/>
    <property type="match status" value="1"/>
</dbReference>
<evidence type="ECO:0000256" key="8">
    <source>
        <dbReference type="ARBA" id="ARBA00023004"/>
    </source>
</evidence>
<dbReference type="Pfam" id="PF10418">
    <property type="entry name" value="DHODB_Fe-S_bind"/>
    <property type="match status" value="1"/>
</dbReference>
<protein>
    <submittedName>
        <fullName evidence="14">Ferredoxin-NADP reductase</fullName>
    </submittedName>
</protein>
<comment type="similarity">
    <text evidence="1">Belongs to the PyrK family.</text>
</comment>
<evidence type="ECO:0000256" key="6">
    <source>
        <dbReference type="ARBA" id="ARBA00022827"/>
    </source>
</evidence>
<keyword evidence="8 12" id="KW-0408">Iron</keyword>
<dbReference type="Gene3D" id="3.40.50.80">
    <property type="entry name" value="Nucleotide-binding domain of ferredoxin-NADP reductase (FNR) module"/>
    <property type="match status" value="1"/>
</dbReference>
<evidence type="ECO:0000313" key="15">
    <source>
        <dbReference type="Proteomes" id="UP000076481"/>
    </source>
</evidence>
<keyword evidence="5 12" id="KW-0479">Metal-binding</keyword>
<dbReference type="PANTHER" id="PTHR43513">
    <property type="entry name" value="DIHYDROOROTATE DEHYDROGENASE B (NAD(+)), ELECTRON TRANSFER SUBUNIT"/>
    <property type="match status" value="1"/>
</dbReference>
<gene>
    <name evidence="14" type="ORF">A3K90_08070</name>
</gene>